<feature type="compositionally biased region" description="Basic and acidic residues" evidence="2">
    <location>
        <begin position="34"/>
        <end position="47"/>
    </location>
</feature>
<keyword evidence="4" id="KW-1185">Reference proteome</keyword>
<sequence>MDSMSVEHRPTKTPRACVQRTAPNSADSETGQTIEHDTRTREPLPSRIERTRLRVRVAALERELEARETERQNLIDQYELVLQQRDSESEESTADERGLLWRLHRLLD</sequence>
<dbReference type="HOGENOM" id="CLU_2190955_0_0_2"/>
<proteinExistence type="predicted"/>
<evidence type="ECO:0000313" key="3">
    <source>
        <dbReference type="EMBL" id="AHG00711.1"/>
    </source>
</evidence>
<dbReference type="EMBL" id="CP007055">
    <property type="protein sequence ID" value="AHG00711.1"/>
    <property type="molecule type" value="Genomic_DNA"/>
</dbReference>
<feature type="region of interest" description="Disordered" evidence="2">
    <location>
        <begin position="1"/>
        <end position="47"/>
    </location>
</feature>
<dbReference type="Proteomes" id="UP000019024">
    <property type="component" value="Chromosome"/>
</dbReference>
<reference evidence="3 4" key="1">
    <citation type="submission" date="2014-01" db="EMBL/GenBank/DDBJ databases">
        <authorList>
            <consortium name="DOE Joint Genome Institute"/>
            <person name="Anderson I."/>
            <person name="Huntemann M."/>
            <person name="Han J."/>
            <person name="Chen A."/>
            <person name="Kyrpides N."/>
            <person name="Mavromatis K."/>
            <person name="Markowitz V."/>
            <person name="Palaniappan K."/>
            <person name="Ivanova N."/>
            <person name="Schaumberg A."/>
            <person name="Pati A."/>
            <person name="Liolios K."/>
            <person name="Nordberg H.P."/>
            <person name="Cantor M.N."/>
            <person name="Hua S.X."/>
            <person name="Woyke T."/>
        </authorList>
    </citation>
    <scope>NUCLEOTIDE SEQUENCE [LARGE SCALE GENOMIC DNA]</scope>
    <source>
        <strain evidence="3 4">XH-48</strain>
    </source>
</reference>
<organism evidence="3 4">
    <name type="scientific">Halostagnicola larsenii XH-48</name>
    <dbReference type="NCBI Taxonomy" id="797299"/>
    <lineage>
        <taxon>Archaea</taxon>
        <taxon>Methanobacteriati</taxon>
        <taxon>Methanobacteriota</taxon>
        <taxon>Stenosarchaea group</taxon>
        <taxon>Halobacteria</taxon>
        <taxon>Halobacteriales</taxon>
        <taxon>Natrialbaceae</taxon>
        <taxon>Halostagnicola</taxon>
    </lineage>
</organism>
<evidence type="ECO:0000256" key="1">
    <source>
        <dbReference type="SAM" id="Coils"/>
    </source>
</evidence>
<evidence type="ECO:0000313" key="4">
    <source>
        <dbReference type="Proteomes" id="UP000019024"/>
    </source>
</evidence>
<dbReference type="KEGG" id="hlr:HALLA_05525"/>
<feature type="coiled-coil region" evidence="1">
    <location>
        <begin position="50"/>
        <end position="77"/>
    </location>
</feature>
<feature type="compositionally biased region" description="Polar residues" evidence="2">
    <location>
        <begin position="21"/>
        <end position="33"/>
    </location>
</feature>
<gene>
    <name evidence="3" type="ORF">HALLA_05525</name>
</gene>
<protein>
    <submittedName>
        <fullName evidence="3">Uncharacterized protein</fullName>
    </submittedName>
</protein>
<dbReference type="STRING" id="797299.HALLA_05525"/>
<evidence type="ECO:0000256" key="2">
    <source>
        <dbReference type="SAM" id="MobiDB-lite"/>
    </source>
</evidence>
<accession>W0JPR2</accession>
<dbReference type="AlphaFoldDB" id="W0JPR2"/>
<feature type="compositionally biased region" description="Basic and acidic residues" evidence="2">
    <location>
        <begin position="1"/>
        <end position="10"/>
    </location>
</feature>
<keyword evidence="1" id="KW-0175">Coiled coil</keyword>
<name>W0JPR2_9EURY</name>
<dbReference type="eggNOG" id="arCOG10712">
    <property type="taxonomic scope" value="Archaea"/>
</dbReference>